<proteinExistence type="predicted"/>
<evidence type="ECO:0000313" key="1">
    <source>
        <dbReference type="EMBL" id="KYM84316.1"/>
    </source>
</evidence>
<keyword evidence="2" id="KW-1185">Reference proteome</keyword>
<accession>A0A195BIT0</accession>
<protein>
    <submittedName>
        <fullName evidence="1">Uncharacterized protein</fullName>
    </submittedName>
</protein>
<dbReference type="AlphaFoldDB" id="A0A195BIT0"/>
<dbReference type="EMBL" id="KQ976465">
    <property type="protein sequence ID" value="KYM84316.1"/>
    <property type="molecule type" value="Genomic_DNA"/>
</dbReference>
<organism evidence="1 2">
    <name type="scientific">Atta colombica</name>
    <dbReference type="NCBI Taxonomy" id="520822"/>
    <lineage>
        <taxon>Eukaryota</taxon>
        <taxon>Metazoa</taxon>
        <taxon>Ecdysozoa</taxon>
        <taxon>Arthropoda</taxon>
        <taxon>Hexapoda</taxon>
        <taxon>Insecta</taxon>
        <taxon>Pterygota</taxon>
        <taxon>Neoptera</taxon>
        <taxon>Endopterygota</taxon>
        <taxon>Hymenoptera</taxon>
        <taxon>Apocrita</taxon>
        <taxon>Aculeata</taxon>
        <taxon>Formicoidea</taxon>
        <taxon>Formicidae</taxon>
        <taxon>Myrmicinae</taxon>
        <taxon>Atta</taxon>
    </lineage>
</organism>
<evidence type="ECO:0000313" key="2">
    <source>
        <dbReference type="Proteomes" id="UP000078540"/>
    </source>
</evidence>
<sequence length="127" mass="15423">LRERRRIRKINRKQINVEDDVNDPRVLAMLAMINLNPYISTRELQRNLGIPYVWRILFIVWKILQKFHLYHITLTQDISKNDIRLRRQFSLCIINSIRRHEQHYITACVRTLQRIEAVIQANGRYSE</sequence>
<reference evidence="1 2" key="1">
    <citation type="submission" date="2015-09" db="EMBL/GenBank/DDBJ databases">
        <title>Atta colombica WGS genome.</title>
        <authorList>
            <person name="Nygaard S."/>
            <person name="Hu H."/>
            <person name="Boomsma J."/>
            <person name="Zhang G."/>
        </authorList>
    </citation>
    <scope>NUCLEOTIDE SEQUENCE [LARGE SCALE GENOMIC DNA]</scope>
    <source>
        <strain evidence="1">Treedump-2</strain>
        <tissue evidence="1">Whole body</tissue>
    </source>
</reference>
<gene>
    <name evidence="1" type="ORF">ALC53_05409</name>
</gene>
<name>A0A195BIT0_9HYME</name>
<dbReference type="Proteomes" id="UP000078540">
    <property type="component" value="Unassembled WGS sequence"/>
</dbReference>
<feature type="non-terminal residue" evidence="1">
    <location>
        <position position="1"/>
    </location>
</feature>